<gene>
    <name evidence="2" type="ORF">ACFQZX_09460</name>
</gene>
<reference evidence="3" key="1">
    <citation type="journal article" date="2019" name="Int. J. Syst. Evol. Microbiol.">
        <title>The Global Catalogue of Microorganisms (GCM) 10K type strain sequencing project: providing services to taxonomists for standard genome sequencing and annotation.</title>
        <authorList>
            <consortium name="The Broad Institute Genomics Platform"/>
            <consortium name="The Broad Institute Genome Sequencing Center for Infectious Disease"/>
            <person name="Wu L."/>
            <person name="Ma J."/>
        </authorList>
    </citation>
    <scope>NUCLEOTIDE SEQUENCE [LARGE SCALE GENOMIC DNA]</scope>
    <source>
        <strain evidence="3">CCUG 61484</strain>
    </source>
</reference>
<feature type="region of interest" description="Disordered" evidence="1">
    <location>
        <begin position="1"/>
        <end position="60"/>
    </location>
</feature>
<keyword evidence="3" id="KW-1185">Reference proteome</keyword>
<evidence type="ECO:0008006" key="4">
    <source>
        <dbReference type="Google" id="ProtNLM"/>
    </source>
</evidence>
<sequence>MKTRDLKNNNNGHQGSTTADRGRNDAREFQKFKGVSNGGAQRSDQTSSRDGAHQPQRKQK</sequence>
<dbReference type="RefSeq" id="WP_377114243.1">
    <property type="nucleotide sequence ID" value="NZ_JBHTHZ010000005.1"/>
</dbReference>
<organism evidence="2 3">
    <name type="scientific">Mucilaginibacter litoreus</name>
    <dbReference type="NCBI Taxonomy" id="1048221"/>
    <lineage>
        <taxon>Bacteria</taxon>
        <taxon>Pseudomonadati</taxon>
        <taxon>Bacteroidota</taxon>
        <taxon>Sphingobacteriia</taxon>
        <taxon>Sphingobacteriales</taxon>
        <taxon>Sphingobacteriaceae</taxon>
        <taxon>Mucilaginibacter</taxon>
    </lineage>
</organism>
<evidence type="ECO:0000313" key="3">
    <source>
        <dbReference type="Proteomes" id="UP001597010"/>
    </source>
</evidence>
<evidence type="ECO:0000313" key="2">
    <source>
        <dbReference type="EMBL" id="MFD0793845.1"/>
    </source>
</evidence>
<accession>A0ABW3ASL2</accession>
<proteinExistence type="predicted"/>
<feature type="compositionally biased region" description="Polar residues" evidence="1">
    <location>
        <begin position="38"/>
        <end position="49"/>
    </location>
</feature>
<feature type="compositionally biased region" description="Basic and acidic residues" evidence="1">
    <location>
        <begin position="20"/>
        <end position="31"/>
    </location>
</feature>
<name>A0ABW3ASL2_9SPHI</name>
<comment type="caution">
    <text evidence="2">The sequence shown here is derived from an EMBL/GenBank/DDBJ whole genome shotgun (WGS) entry which is preliminary data.</text>
</comment>
<dbReference type="Proteomes" id="UP001597010">
    <property type="component" value="Unassembled WGS sequence"/>
</dbReference>
<dbReference type="EMBL" id="JBHTHZ010000005">
    <property type="protein sequence ID" value="MFD0793845.1"/>
    <property type="molecule type" value="Genomic_DNA"/>
</dbReference>
<protein>
    <recommendedName>
        <fullName evidence="4">Stress-induced acidophilic repeat motif-containing protein</fullName>
    </recommendedName>
</protein>
<feature type="compositionally biased region" description="Polar residues" evidence="1">
    <location>
        <begin position="8"/>
        <end position="19"/>
    </location>
</feature>
<evidence type="ECO:0000256" key="1">
    <source>
        <dbReference type="SAM" id="MobiDB-lite"/>
    </source>
</evidence>